<keyword evidence="10" id="KW-0675">Receptor</keyword>
<sequence length="1054" mass="114646">MKKSYFNTWLLTNSSHKKKPQQKKVLAMLLAAACLSQSPALAETTVSGMSAFGSYANDGIMLANDGIRQTVPVSGRVVGDDGEGVPGATVMVKGTTVGTATDANGNFTLNVPDGTGTLVVSFIGYSTQEVPINNRSTVNITLATDAKALEEVVVVGYGTQERADVTGAISSVQGEAMERIPTPSVAQQLQGQVPGVQVTANSGSPGAGSSIRIRGAGTIGNNNPLYVVDGVQVEGNINYLNSNDIASIEILKDASATAIYGSRAANGVVVVTTKKGKAGASEVTLTAYAGVQTAWRTLDMTNAAEYAMLDNLARQAAGITTNPAWVNPESLGEGTNYQDELFRTAPIQNYQVAWSGGSENSTMYVSAGYFQQDGIVVGTDFERYTFRLNTDHKIGTRVKIGNTLQLSSTEEALIPNNEDLNTGVLSRGIRQLPTVPVRNPDGSFAGPTSNFEGESENPVWLALESYNTNRNYRVLGSVYGEVEIVQDLTFRSSFNLDFNYFRNQNFDPAYAIGNRRNDANSLGINNSTNRAWQWSNLFNYSRTFGEHDLSVLAGVEAQDNYYQNAFARGGGFLKNDEIQFLNQATRDFFVSGGASESAIFSQLARVNYGFGDRYLFTASIRRDGSSKFANNRYGVFPSASVGWRVSEENFFKDNVGFVSNLKLRASWGETGNQNIFSNYPTYGVIQGGGRYALGADQIQVPGFFQGVQVNPDIRWETTEQVNFGLETGFLNNRLTFAADYFVKTTKDLLLQLPIPESTGPGAAFTNAGSIRNKGFELALGYRNMDNAFGYGFGLNLTTVDNEVLDLNGLVLTQPFNRTQEGLPIAQFFGFQTAGIIRTQEQLDEVQDTQPDAELGDIIFVDRDGDGQIDGDDRTFIGNPLPDFTAGLTGEMTFKNFDLNFLFNSSFGNDIFSAIALYGYSADPGNKFTALIGNTWTPDNPNAEFPRLIAGDPNNNLRPDSDRWVRDGTYVRLKNIQLGYNVPAVISQRARIQRLRVYVSAANLFTWTRYDDGFDPEIGSARFLEGQSNSVLEIGVDRGIYPQSRTFLLGVNIGI</sequence>
<comment type="subcellular location">
    <subcellularLocation>
        <location evidence="1 7">Cell outer membrane</location>
        <topology evidence="1 7">Multi-pass membrane protein</topology>
    </subcellularLocation>
</comment>
<dbReference type="Gene3D" id="2.60.40.1120">
    <property type="entry name" value="Carboxypeptidase-like, regulatory domain"/>
    <property type="match status" value="1"/>
</dbReference>
<keyword evidence="3 7" id="KW-1134">Transmembrane beta strand</keyword>
<name>A0A3D8LCE4_9BACT</name>
<evidence type="ECO:0000256" key="3">
    <source>
        <dbReference type="ARBA" id="ARBA00022452"/>
    </source>
</evidence>
<feature type="domain" description="TonB-dependent receptor plug" evidence="9">
    <location>
        <begin position="163"/>
        <end position="268"/>
    </location>
</feature>
<reference evidence="11" key="1">
    <citation type="submission" date="2018-08" db="EMBL/GenBank/DDBJ databases">
        <authorList>
            <person name="Liu Z.-W."/>
            <person name="Du Z.-J."/>
        </authorList>
    </citation>
    <scope>NUCLEOTIDE SEQUENCE [LARGE SCALE GENOMIC DNA]</scope>
    <source>
        <strain evidence="11">H4X</strain>
    </source>
</reference>
<dbReference type="Pfam" id="PF07715">
    <property type="entry name" value="Plug"/>
    <property type="match status" value="1"/>
</dbReference>
<keyword evidence="11" id="KW-1185">Reference proteome</keyword>
<evidence type="ECO:0000313" key="11">
    <source>
        <dbReference type="Proteomes" id="UP000256708"/>
    </source>
</evidence>
<dbReference type="SUPFAM" id="SSF49464">
    <property type="entry name" value="Carboxypeptidase regulatory domain-like"/>
    <property type="match status" value="1"/>
</dbReference>
<dbReference type="RefSeq" id="WP_115565493.1">
    <property type="nucleotide sequence ID" value="NZ_QRGR01000010.1"/>
</dbReference>
<dbReference type="FunFam" id="2.60.40.1120:FF:000003">
    <property type="entry name" value="Outer membrane protein Omp121"/>
    <property type="match status" value="1"/>
</dbReference>
<dbReference type="InterPro" id="IPR036942">
    <property type="entry name" value="Beta-barrel_TonB_sf"/>
</dbReference>
<evidence type="ECO:0000259" key="9">
    <source>
        <dbReference type="Pfam" id="PF07715"/>
    </source>
</evidence>
<dbReference type="InterPro" id="IPR037066">
    <property type="entry name" value="Plug_dom_sf"/>
</dbReference>
<dbReference type="FunFam" id="2.170.130.10:FF:000008">
    <property type="entry name" value="SusC/RagA family TonB-linked outer membrane protein"/>
    <property type="match status" value="1"/>
</dbReference>
<accession>A0A3D8LCE4</accession>
<evidence type="ECO:0000256" key="4">
    <source>
        <dbReference type="ARBA" id="ARBA00022692"/>
    </source>
</evidence>
<evidence type="ECO:0000256" key="6">
    <source>
        <dbReference type="ARBA" id="ARBA00023237"/>
    </source>
</evidence>
<evidence type="ECO:0000256" key="7">
    <source>
        <dbReference type="PROSITE-ProRule" id="PRU01360"/>
    </source>
</evidence>
<keyword evidence="6 7" id="KW-0998">Cell outer membrane</keyword>
<dbReference type="InterPro" id="IPR023997">
    <property type="entry name" value="TonB-dep_OMP_SusC/RagA_CS"/>
</dbReference>
<dbReference type="InterPro" id="IPR039426">
    <property type="entry name" value="TonB-dep_rcpt-like"/>
</dbReference>
<dbReference type="OrthoDB" id="9768177at2"/>
<keyword evidence="8" id="KW-0732">Signal</keyword>
<dbReference type="InterPro" id="IPR023996">
    <property type="entry name" value="TonB-dep_OMP_SusC/RagA"/>
</dbReference>
<dbReference type="PROSITE" id="PS52016">
    <property type="entry name" value="TONB_DEPENDENT_REC_3"/>
    <property type="match status" value="1"/>
</dbReference>
<dbReference type="InterPro" id="IPR008969">
    <property type="entry name" value="CarboxyPept-like_regulatory"/>
</dbReference>
<dbReference type="Gene3D" id="2.40.170.20">
    <property type="entry name" value="TonB-dependent receptor, beta-barrel domain"/>
    <property type="match status" value="1"/>
</dbReference>
<evidence type="ECO:0000256" key="1">
    <source>
        <dbReference type="ARBA" id="ARBA00004571"/>
    </source>
</evidence>
<dbReference type="InterPro" id="IPR012910">
    <property type="entry name" value="Plug_dom"/>
</dbReference>
<evidence type="ECO:0000256" key="8">
    <source>
        <dbReference type="SAM" id="SignalP"/>
    </source>
</evidence>
<feature type="chain" id="PRO_5017649131" evidence="8">
    <location>
        <begin position="43"/>
        <end position="1054"/>
    </location>
</feature>
<dbReference type="NCBIfam" id="TIGR04057">
    <property type="entry name" value="SusC_RagA_signa"/>
    <property type="match status" value="1"/>
</dbReference>
<keyword evidence="4 7" id="KW-0812">Transmembrane</keyword>
<dbReference type="Gene3D" id="2.170.130.10">
    <property type="entry name" value="TonB-dependent receptor, plug domain"/>
    <property type="match status" value="1"/>
</dbReference>
<comment type="similarity">
    <text evidence="7">Belongs to the TonB-dependent receptor family.</text>
</comment>
<dbReference type="EMBL" id="QRGR01000010">
    <property type="protein sequence ID" value="RDV15078.1"/>
    <property type="molecule type" value="Genomic_DNA"/>
</dbReference>
<comment type="caution">
    <text evidence="10">The sequence shown here is derived from an EMBL/GenBank/DDBJ whole genome shotgun (WGS) entry which is preliminary data.</text>
</comment>
<protein>
    <submittedName>
        <fullName evidence="10">TonB-dependent receptor</fullName>
    </submittedName>
</protein>
<evidence type="ECO:0000256" key="2">
    <source>
        <dbReference type="ARBA" id="ARBA00022448"/>
    </source>
</evidence>
<evidence type="ECO:0000256" key="5">
    <source>
        <dbReference type="ARBA" id="ARBA00023136"/>
    </source>
</evidence>
<dbReference type="SUPFAM" id="SSF56935">
    <property type="entry name" value="Porins"/>
    <property type="match status" value="1"/>
</dbReference>
<evidence type="ECO:0000313" key="10">
    <source>
        <dbReference type="EMBL" id="RDV15078.1"/>
    </source>
</evidence>
<dbReference type="Pfam" id="PF13715">
    <property type="entry name" value="CarbopepD_reg_2"/>
    <property type="match status" value="1"/>
</dbReference>
<dbReference type="Proteomes" id="UP000256708">
    <property type="component" value="Unassembled WGS sequence"/>
</dbReference>
<keyword evidence="5 7" id="KW-0472">Membrane</keyword>
<proteinExistence type="inferred from homology"/>
<gene>
    <name evidence="10" type="ORF">DXT99_10405</name>
</gene>
<dbReference type="NCBIfam" id="TIGR04056">
    <property type="entry name" value="OMP_RagA_SusC"/>
    <property type="match status" value="1"/>
</dbReference>
<dbReference type="AlphaFoldDB" id="A0A3D8LCE4"/>
<keyword evidence="2 7" id="KW-0813">Transport</keyword>
<dbReference type="GO" id="GO:0009279">
    <property type="term" value="C:cell outer membrane"/>
    <property type="evidence" value="ECO:0007669"/>
    <property type="project" value="UniProtKB-SubCell"/>
</dbReference>
<organism evidence="10 11">
    <name type="scientific">Pontibacter diazotrophicus</name>
    <dbReference type="NCBI Taxonomy" id="1400979"/>
    <lineage>
        <taxon>Bacteria</taxon>
        <taxon>Pseudomonadati</taxon>
        <taxon>Bacteroidota</taxon>
        <taxon>Cytophagia</taxon>
        <taxon>Cytophagales</taxon>
        <taxon>Hymenobacteraceae</taxon>
        <taxon>Pontibacter</taxon>
    </lineage>
</organism>
<feature type="signal peptide" evidence="8">
    <location>
        <begin position="1"/>
        <end position="42"/>
    </location>
</feature>